<gene>
    <name evidence="2" type="ORF">P3T76_000135</name>
</gene>
<proteinExistence type="predicted"/>
<dbReference type="EMBL" id="JASMQC010000001">
    <property type="protein sequence ID" value="KAK1947845.1"/>
    <property type="molecule type" value="Genomic_DNA"/>
</dbReference>
<organism evidence="2 3">
    <name type="scientific">Phytophthora citrophthora</name>
    <dbReference type="NCBI Taxonomy" id="4793"/>
    <lineage>
        <taxon>Eukaryota</taxon>
        <taxon>Sar</taxon>
        <taxon>Stramenopiles</taxon>
        <taxon>Oomycota</taxon>
        <taxon>Peronosporomycetes</taxon>
        <taxon>Peronosporales</taxon>
        <taxon>Peronosporaceae</taxon>
        <taxon>Phytophthora</taxon>
    </lineage>
</organism>
<comment type="caution">
    <text evidence="2">The sequence shown here is derived from an EMBL/GenBank/DDBJ whole genome shotgun (WGS) entry which is preliminary data.</text>
</comment>
<feature type="region of interest" description="Disordered" evidence="1">
    <location>
        <begin position="27"/>
        <end position="60"/>
    </location>
</feature>
<dbReference type="Proteomes" id="UP001259832">
    <property type="component" value="Unassembled WGS sequence"/>
</dbReference>
<dbReference type="AlphaFoldDB" id="A0AAD9GZC3"/>
<sequence>MVRAYNSTTMKLLIVLKAETSAVKGVARKHNMQSSTDGQNNQAKLEAKVSTETDKDSEVE</sequence>
<name>A0AAD9GZC3_9STRA</name>
<evidence type="ECO:0000313" key="2">
    <source>
        <dbReference type="EMBL" id="KAK1947845.1"/>
    </source>
</evidence>
<feature type="compositionally biased region" description="Basic and acidic residues" evidence="1">
    <location>
        <begin position="45"/>
        <end position="60"/>
    </location>
</feature>
<evidence type="ECO:0000256" key="1">
    <source>
        <dbReference type="SAM" id="MobiDB-lite"/>
    </source>
</evidence>
<accession>A0AAD9GZC3</accession>
<feature type="compositionally biased region" description="Polar residues" evidence="1">
    <location>
        <begin position="32"/>
        <end position="43"/>
    </location>
</feature>
<reference evidence="2" key="1">
    <citation type="submission" date="2023-08" db="EMBL/GenBank/DDBJ databases">
        <title>Reference Genome Resource for the Citrus Pathogen Phytophthora citrophthora.</title>
        <authorList>
            <person name="Moller H."/>
            <person name="Coetzee B."/>
            <person name="Rose L.J."/>
            <person name="Van Niekerk J.M."/>
        </authorList>
    </citation>
    <scope>NUCLEOTIDE SEQUENCE</scope>
    <source>
        <strain evidence="2">STE-U-9442</strain>
    </source>
</reference>
<evidence type="ECO:0000313" key="3">
    <source>
        <dbReference type="Proteomes" id="UP001259832"/>
    </source>
</evidence>
<keyword evidence="3" id="KW-1185">Reference proteome</keyword>
<protein>
    <submittedName>
        <fullName evidence="2">Uncharacterized protein</fullName>
    </submittedName>
</protein>